<organism evidence="4 5">
    <name type="scientific">Paenibacillus hemerocallicola</name>
    <dbReference type="NCBI Taxonomy" id="1172614"/>
    <lineage>
        <taxon>Bacteria</taxon>
        <taxon>Bacillati</taxon>
        <taxon>Bacillota</taxon>
        <taxon>Bacilli</taxon>
        <taxon>Bacillales</taxon>
        <taxon>Paenibacillaceae</taxon>
        <taxon>Paenibacillus</taxon>
    </lineage>
</organism>
<dbReference type="OrthoDB" id="1930261at2"/>
<gene>
    <name evidence="4" type="ORF">FE784_39755</name>
</gene>
<dbReference type="AlphaFoldDB" id="A0A5C4SW00"/>
<evidence type="ECO:0000313" key="4">
    <source>
        <dbReference type="EMBL" id="TNJ54793.1"/>
    </source>
</evidence>
<dbReference type="PANTHER" id="PTHR39183:SF1">
    <property type="entry name" value="SPORE COAT PROTEIN F-LIKE PROTEIN YHCQ"/>
    <property type="match status" value="1"/>
</dbReference>
<accession>A0A5C4SW00</accession>
<dbReference type="InterPro" id="IPR012851">
    <property type="entry name" value="Spore_coat_CotF-like"/>
</dbReference>
<dbReference type="RefSeq" id="WP_139607839.1">
    <property type="nucleotide sequence ID" value="NZ_VDCQ01000122.1"/>
</dbReference>
<dbReference type="Gene3D" id="1.20.1260.10">
    <property type="match status" value="1"/>
</dbReference>
<dbReference type="EMBL" id="VDCQ01000122">
    <property type="protein sequence ID" value="TNJ54793.1"/>
    <property type="molecule type" value="Genomic_DNA"/>
</dbReference>
<comment type="subcellular location">
    <subcellularLocation>
        <location evidence="2">Spore coat</location>
    </subcellularLocation>
</comment>
<protein>
    <submittedName>
        <fullName evidence="4">Spore coat protein</fullName>
    </submittedName>
</protein>
<comment type="caution">
    <text evidence="4">The sequence shown here is derived from an EMBL/GenBank/DDBJ whole genome shotgun (WGS) entry which is preliminary data.</text>
</comment>
<keyword evidence="4" id="KW-0167">Capsid protein</keyword>
<keyword evidence="5" id="KW-1185">Reference proteome</keyword>
<comment type="similarity">
    <text evidence="3">Belongs to the CotF family.</text>
</comment>
<evidence type="ECO:0000256" key="1">
    <source>
        <dbReference type="ARBA" id="ARBA00022969"/>
    </source>
</evidence>
<name>A0A5C4SW00_9BACL</name>
<dbReference type="PANTHER" id="PTHR39183">
    <property type="entry name" value="SPORE COAT PROTEIN F-LIKE PROTEIN YHCQ"/>
    <property type="match status" value="1"/>
</dbReference>
<evidence type="ECO:0000256" key="2">
    <source>
        <dbReference type="ARBA" id="ARBA00024325"/>
    </source>
</evidence>
<evidence type="ECO:0000313" key="5">
    <source>
        <dbReference type="Proteomes" id="UP000307943"/>
    </source>
</evidence>
<dbReference type="InterPro" id="IPR012347">
    <property type="entry name" value="Ferritin-like"/>
</dbReference>
<dbReference type="GO" id="GO:0030435">
    <property type="term" value="P:sporulation resulting in formation of a cellular spore"/>
    <property type="evidence" value="ECO:0007669"/>
    <property type="project" value="UniProtKB-KW"/>
</dbReference>
<proteinExistence type="inferred from homology"/>
<dbReference type="Proteomes" id="UP000307943">
    <property type="component" value="Unassembled WGS sequence"/>
</dbReference>
<keyword evidence="1" id="KW-0749">Sporulation</keyword>
<reference evidence="4 5" key="1">
    <citation type="submission" date="2019-05" db="EMBL/GenBank/DDBJ databases">
        <title>We sequenced the genome of Paenibacillus hemerocallicola KCTC 33185 for further insight into its adaptation and study the phylogeny of Paenibacillus.</title>
        <authorList>
            <person name="Narsing Rao M.P."/>
        </authorList>
    </citation>
    <scope>NUCLEOTIDE SEQUENCE [LARGE SCALE GENOMIC DNA]</scope>
    <source>
        <strain evidence="4 5">KCTC 33185</strain>
    </source>
</reference>
<dbReference type="Pfam" id="PF07875">
    <property type="entry name" value="Coat_F"/>
    <property type="match status" value="1"/>
</dbReference>
<sequence>MNTILEHLTGMHVMTDQVIAMDYLTTAKSAVRNYAAAVTESGTPEVKATLLRHLDEAIDMHDAITMYMMQKGLYHPWNTQEQLQLDLQSMQTALSLPSM</sequence>
<evidence type="ECO:0000256" key="3">
    <source>
        <dbReference type="ARBA" id="ARBA00024344"/>
    </source>
</evidence>
<keyword evidence="4" id="KW-0946">Virion</keyword>